<accession>A0A081C306</accession>
<gene>
    <name evidence="2" type="ORF">U27_05936</name>
</gene>
<name>A0A081C306_VECG1</name>
<evidence type="ECO:0000313" key="3">
    <source>
        <dbReference type="Proteomes" id="UP000030661"/>
    </source>
</evidence>
<dbReference type="STRING" id="1499967.U27_05936"/>
<sequence>MGEVFENSRRVSRGVGALNETSHTPSEGRLSELCHEQLTDERIVDSMNHE</sequence>
<protein>
    <submittedName>
        <fullName evidence="2">Uncharacterized protein</fullName>
    </submittedName>
</protein>
<dbReference type="AlphaFoldDB" id="A0A081C306"/>
<dbReference type="HOGENOM" id="CLU_3114914_0_0_0"/>
<evidence type="ECO:0000256" key="1">
    <source>
        <dbReference type="SAM" id="MobiDB-lite"/>
    </source>
</evidence>
<feature type="region of interest" description="Disordered" evidence="1">
    <location>
        <begin position="1"/>
        <end position="29"/>
    </location>
</feature>
<dbReference type="Proteomes" id="UP000030661">
    <property type="component" value="Unassembled WGS sequence"/>
</dbReference>
<organism evidence="2">
    <name type="scientific">Vecturithrix granuli</name>
    <dbReference type="NCBI Taxonomy" id="1499967"/>
    <lineage>
        <taxon>Bacteria</taxon>
        <taxon>Candidatus Moduliflexota</taxon>
        <taxon>Candidatus Vecturitrichia</taxon>
        <taxon>Candidatus Vecturitrichales</taxon>
        <taxon>Candidatus Vecturitrichaceae</taxon>
        <taxon>Candidatus Vecturithrix</taxon>
    </lineage>
</organism>
<dbReference type="EMBL" id="DF820469">
    <property type="protein sequence ID" value="GAK58961.1"/>
    <property type="molecule type" value="Genomic_DNA"/>
</dbReference>
<reference evidence="2" key="1">
    <citation type="journal article" date="2015" name="PeerJ">
        <title>First genomic representation of candidate bacterial phylum KSB3 points to enhanced environmental sensing as a trigger of wastewater bulking.</title>
        <authorList>
            <person name="Sekiguchi Y."/>
            <person name="Ohashi A."/>
            <person name="Parks D.H."/>
            <person name="Yamauchi T."/>
            <person name="Tyson G.W."/>
            <person name="Hugenholtz P."/>
        </authorList>
    </citation>
    <scope>NUCLEOTIDE SEQUENCE [LARGE SCALE GENOMIC DNA]</scope>
</reference>
<proteinExistence type="predicted"/>
<keyword evidence="3" id="KW-1185">Reference proteome</keyword>
<evidence type="ECO:0000313" key="2">
    <source>
        <dbReference type="EMBL" id="GAK58961.1"/>
    </source>
</evidence>